<dbReference type="RefSeq" id="WP_038261458.1">
    <property type="nucleotide sequence ID" value="NZ_FSRH01000019.1"/>
</dbReference>
<dbReference type="EMBL" id="JJMM01000002">
    <property type="protein sequence ID" value="KDR96781.1"/>
    <property type="molecule type" value="Genomic_DNA"/>
</dbReference>
<comment type="caution">
    <text evidence="1">The sequence shown here is derived from an EMBL/GenBank/DDBJ whole genome shotgun (WGS) entry which is preliminary data.</text>
</comment>
<dbReference type="Gene3D" id="3.40.190.10">
    <property type="entry name" value="Periplasmic binding protein-like II"/>
    <property type="match status" value="2"/>
</dbReference>
<evidence type="ECO:0000313" key="2">
    <source>
        <dbReference type="Proteomes" id="UP000027946"/>
    </source>
</evidence>
<gene>
    <name evidence="1" type="ORF">CLIT_2c03870</name>
</gene>
<reference evidence="1 2" key="1">
    <citation type="submission" date="2014-03" db="EMBL/GenBank/DDBJ databases">
        <title>Genome sequence of Clostridium litorale W6, DSM 5388.</title>
        <authorList>
            <person name="Poehlein A."/>
            <person name="Jagirdar A."/>
            <person name="Khonsari B."/>
            <person name="Chibani C.M."/>
            <person name="Gutierrez Gutierrez D.A."/>
            <person name="Davydova E."/>
            <person name="Alghaithi H.S."/>
            <person name="Nair K.P."/>
            <person name="Dhamotharan K."/>
            <person name="Chandran L."/>
            <person name="G W."/>
            <person name="Daniel R."/>
        </authorList>
    </citation>
    <scope>NUCLEOTIDE SEQUENCE [LARGE SCALE GENOMIC DNA]</scope>
    <source>
        <strain evidence="1 2">W6</strain>
    </source>
</reference>
<dbReference type="AlphaFoldDB" id="A0A069RIE0"/>
<name>A0A069RIE0_PEPLI</name>
<dbReference type="SUPFAM" id="SSF53850">
    <property type="entry name" value="Periplasmic binding protein-like II"/>
    <property type="match status" value="1"/>
</dbReference>
<organism evidence="1 2">
    <name type="scientific">Peptoclostridium litorale DSM 5388</name>
    <dbReference type="NCBI Taxonomy" id="1121324"/>
    <lineage>
        <taxon>Bacteria</taxon>
        <taxon>Bacillati</taxon>
        <taxon>Bacillota</taxon>
        <taxon>Clostridia</taxon>
        <taxon>Peptostreptococcales</taxon>
        <taxon>Peptoclostridiaceae</taxon>
        <taxon>Peptoclostridium</taxon>
    </lineage>
</organism>
<proteinExistence type="predicted"/>
<evidence type="ECO:0000313" key="1">
    <source>
        <dbReference type="EMBL" id="KDR96781.1"/>
    </source>
</evidence>
<protein>
    <submittedName>
        <fullName evidence="1">Uncharacterized protein</fullName>
    </submittedName>
</protein>
<sequence length="96" mass="11034">MFYSNDRKQLYLFTAKHSVALGDIFTRKDTDIDSWEELRGKKVVVQKDDIVHEFLKGKDMDIESIAVDTVGYHLDPDLVDLFVDIESAHSQTSIET</sequence>
<dbReference type="Proteomes" id="UP000027946">
    <property type="component" value="Unassembled WGS sequence"/>
</dbReference>
<accession>A0A069RIE0</accession>
<keyword evidence="2" id="KW-1185">Reference proteome</keyword>
<dbReference type="eggNOG" id="COG0834">
    <property type="taxonomic scope" value="Bacteria"/>
</dbReference>
<dbReference type="STRING" id="1121324.CLIT_2c03870"/>